<feature type="non-terminal residue" evidence="2">
    <location>
        <position position="27"/>
    </location>
</feature>
<reference evidence="2" key="1">
    <citation type="submission" date="2020-02" db="EMBL/GenBank/DDBJ databases">
        <authorList>
            <person name="Meier V. D."/>
        </authorList>
    </citation>
    <scope>NUCLEOTIDE SEQUENCE</scope>
    <source>
        <strain evidence="2">AVDCRST_MAG49</strain>
    </source>
</reference>
<name>A0A6J4UQN6_9BACT</name>
<accession>A0A6J4UQN6</accession>
<sequence>AGGRDRAGHRAGGRGPAARAATDAPRL</sequence>
<dbReference type="AlphaFoldDB" id="A0A6J4UQN6"/>
<dbReference type="EMBL" id="CADCWG010000133">
    <property type="protein sequence ID" value="CAA9553837.1"/>
    <property type="molecule type" value="Genomic_DNA"/>
</dbReference>
<feature type="compositionally biased region" description="Low complexity" evidence="1">
    <location>
        <begin position="16"/>
        <end position="27"/>
    </location>
</feature>
<gene>
    <name evidence="2" type="ORF">AVDCRST_MAG49-1951</name>
</gene>
<evidence type="ECO:0000313" key="2">
    <source>
        <dbReference type="EMBL" id="CAA9553837.1"/>
    </source>
</evidence>
<feature type="region of interest" description="Disordered" evidence="1">
    <location>
        <begin position="1"/>
        <end position="27"/>
    </location>
</feature>
<feature type="non-terminal residue" evidence="2">
    <location>
        <position position="1"/>
    </location>
</feature>
<evidence type="ECO:0000256" key="1">
    <source>
        <dbReference type="SAM" id="MobiDB-lite"/>
    </source>
</evidence>
<protein>
    <submittedName>
        <fullName evidence="2">Uncharacterized protein</fullName>
    </submittedName>
</protein>
<proteinExistence type="predicted"/>
<organism evidence="2">
    <name type="scientific">uncultured Thermomicrobiales bacterium</name>
    <dbReference type="NCBI Taxonomy" id="1645740"/>
    <lineage>
        <taxon>Bacteria</taxon>
        <taxon>Pseudomonadati</taxon>
        <taxon>Thermomicrobiota</taxon>
        <taxon>Thermomicrobia</taxon>
        <taxon>Thermomicrobiales</taxon>
        <taxon>environmental samples</taxon>
    </lineage>
</organism>